<accession>A0A922LDQ4</accession>
<protein>
    <submittedName>
        <fullName evidence="6">Px domain containing protein</fullName>
    </submittedName>
    <submittedName>
        <fullName evidence="7">Sorting nexin-17</fullName>
    </submittedName>
</protein>
<evidence type="ECO:0000313" key="6">
    <source>
        <dbReference type="EMBL" id="KAH7642726.1"/>
    </source>
</evidence>
<dbReference type="Proteomes" id="UP000790347">
    <property type="component" value="Unassembled WGS sequence"/>
</dbReference>
<evidence type="ECO:0000259" key="5">
    <source>
        <dbReference type="PROSITE" id="PS50195"/>
    </source>
</evidence>
<dbReference type="OrthoDB" id="5772781at2759"/>
<reference evidence="6" key="3">
    <citation type="journal article" date="2021" name="World Allergy Organ. J.">
        <title>Chromosome-level assembly of Dermatophagoides farinae genome and transcriptome reveals two novel allergens Der f 37 and Der f 39.</title>
        <authorList>
            <person name="Chen J."/>
            <person name="Cai Z."/>
            <person name="Fan D."/>
            <person name="Hu J."/>
            <person name="Hou Y."/>
            <person name="He Y."/>
            <person name="Zhang Z."/>
            <person name="Zhao Z."/>
            <person name="Gao P."/>
            <person name="Hu W."/>
            <person name="Sun J."/>
            <person name="Li J."/>
            <person name="Ji K."/>
        </authorList>
    </citation>
    <scope>NUCLEOTIDE SEQUENCE</scope>
    <source>
        <strain evidence="6">JKM2019</strain>
    </source>
</reference>
<feature type="region of interest" description="Disordered" evidence="4">
    <location>
        <begin position="459"/>
        <end position="492"/>
    </location>
</feature>
<dbReference type="Pfam" id="PF18116">
    <property type="entry name" value="SNX17_FERM_C"/>
    <property type="match status" value="1"/>
</dbReference>
<dbReference type="PANTHER" id="PTHR12431">
    <property type="entry name" value="SORTING NEXIN 17 AND 27"/>
    <property type="match status" value="1"/>
</dbReference>
<dbReference type="GO" id="GO:0006886">
    <property type="term" value="P:intracellular protein transport"/>
    <property type="evidence" value="ECO:0007669"/>
    <property type="project" value="TreeGrafter"/>
</dbReference>
<dbReference type="InterPro" id="IPR048763">
    <property type="entry name" value="SNX17-31_FERM_F1"/>
</dbReference>
<comment type="similarity">
    <text evidence="1">Belongs to the sorting nexin family.</text>
</comment>
<dbReference type="CDD" id="cd06885">
    <property type="entry name" value="PX_SNX17_31"/>
    <property type="match status" value="1"/>
</dbReference>
<evidence type="ECO:0000256" key="4">
    <source>
        <dbReference type="SAM" id="MobiDB-lite"/>
    </source>
</evidence>
<dbReference type="Gene3D" id="1.20.80.60">
    <property type="match status" value="1"/>
</dbReference>
<dbReference type="EMBL" id="SDOV01000004">
    <property type="protein sequence ID" value="KAH7642726.1"/>
    <property type="molecule type" value="Genomic_DNA"/>
</dbReference>
<dbReference type="PANTHER" id="PTHR12431:SF14">
    <property type="entry name" value="LD15323P"/>
    <property type="match status" value="1"/>
</dbReference>
<dbReference type="GO" id="GO:0032456">
    <property type="term" value="P:endocytic recycling"/>
    <property type="evidence" value="ECO:0007669"/>
    <property type="project" value="TreeGrafter"/>
</dbReference>
<dbReference type="InterPro" id="IPR011993">
    <property type="entry name" value="PH-like_dom_sf"/>
</dbReference>
<reference evidence="6" key="2">
    <citation type="submission" date="2020-06" db="EMBL/GenBank/DDBJ databases">
        <authorList>
            <person name="Ji K."/>
            <person name="Li J."/>
        </authorList>
    </citation>
    <scope>NUCLEOTIDE SEQUENCE</scope>
    <source>
        <strain evidence="6">JKM2019</strain>
        <tissue evidence="6">Whole body</tissue>
    </source>
</reference>
<dbReference type="Gene3D" id="3.10.20.90">
    <property type="entry name" value="Phosphatidylinositol 3-kinase Catalytic Subunit, Chain A, domain 1"/>
    <property type="match status" value="1"/>
</dbReference>
<feature type="domain" description="PX" evidence="5">
    <location>
        <begin position="1"/>
        <end position="107"/>
    </location>
</feature>
<dbReference type="InterPro" id="IPR036871">
    <property type="entry name" value="PX_dom_sf"/>
</dbReference>
<dbReference type="Gene3D" id="3.30.1520.10">
    <property type="entry name" value="Phox-like domain"/>
    <property type="match status" value="1"/>
</dbReference>
<gene>
    <name evidence="7" type="primary">SNX17</name>
    <name evidence="7" type="ORF">DERF_003916</name>
    <name evidence="6" type="ORF">HUG17_5773</name>
</gene>
<evidence type="ECO:0000313" key="8">
    <source>
        <dbReference type="Proteomes" id="UP000790347"/>
    </source>
</evidence>
<comment type="caution">
    <text evidence="7">The sequence shown here is derived from an EMBL/GenBank/DDBJ whole genome shotgun (WGS) entry which is preliminary data.</text>
</comment>
<dbReference type="Pfam" id="PF21271">
    <property type="entry name" value="SNX17-31_F2_FERM"/>
    <property type="match status" value="1"/>
</dbReference>
<dbReference type="InterPro" id="IPR040842">
    <property type="entry name" value="SNX17/31_FERM"/>
</dbReference>
<dbReference type="GO" id="GO:0005769">
    <property type="term" value="C:early endosome"/>
    <property type="evidence" value="ECO:0007669"/>
    <property type="project" value="TreeGrafter"/>
</dbReference>
<evidence type="ECO:0000256" key="1">
    <source>
        <dbReference type="ARBA" id="ARBA00010883"/>
    </source>
</evidence>
<dbReference type="Proteomes" id="UP000828236">
    <property type="component" value="Unassembled WGS sequence"/>
</dbReference>
<evidence type="ECO:0000313" key="7">
    <source>
        <dbReference type="EMBL" id="KAH9530080.1"/>
    </source>
</evidence>
<dbReference type="EMBL" id="ASGP02000001">
    <property type="protein sequence ID" value="KAH9530080.1"/>
    <property type="molecule type" value="Genomic_DNA"/>
</dbReference>
<dbReference type="Pfam" id="PF00787">
    <property type="entry name" value="PX"/>
    <property type="match status" value="1"/>
</dbReference>
<dbReference type="InterPro" id="IPR048767">
    <property type="entry name" value="SNX17-31_FERM_F2"/>
</dbReference>
<keyword evidence="8" id="KW-1185">Reference proteome</keyword>
<dbReference type="FunFam" id="3.30.1520.10:FF:000008">
    <property type="entry name" value="Sorting nexin-17 isoform1"/>
    <property type="match status" value="1"/>
</dbReference>
<keyword evidence="2" id="KW-0813">Transport</keyword>
<organism evidence="7 8">
    <name type="scientific">Dermatophagoides farinae</name>
    <name type="common">American house dust mite</name>
    <dbReference type="NCBI Taxonomy" id="6954"/>
    <lineage>
        <taxon>Eukaryota</taxon>
        <taxon>Metazoa</taxon>
        <taxon>Ecdysozoa</taxon>
        <taxon>Arthropoda</taxon>
        <taxon>Chelicerata</taxon>
        <taxon>Arachnida</taxon>
        <taxon>Acari</taxon>
        <taxon>Acariformes</taxon>
        <taxon>Sarcoptiformes</taxon>
        <taxon>Astigmata</taxon>
        <taxon>Psoroptidia</taxon>
        <taxon>Analgoidea</taxon>
        <taxon>Pyroglyphidae</taxon>
        <taxon>Dermatophagoidinae</taxon>
        <taxon>Dermatophagoides</taxon>
    </lineage>
</organism>
<reference evidence="7" key="1">
    <citation type="submission" date="2013-05" db="EMBL/GenBank/DDBJ databases">
        <authorList>
            <person name="Yim A.K.Y."/>
            <person name="Chan T.F."/>
            <person name="Ji K.M."/>
            <person name="Liu X.Y."/>
            <person name="Zhou J.W."/>
            <person name="Li R.Q."/>
            <person name="Yang K.Y."/>
            <person name="Li J."/>
            <person name="Li M."/>
            <person name="Law P.T.W."/>
            <person name="Wu Y.L."/>
            <person name="Cai Z.L."/>
            <person name="Qin H."/>
            <person name="Bao Y."/>
            <person name="Leung R.K.K."/>
            <person name="Ng P.K.S."/>
            <person name="Zou J."/>
            <person name="Zhong X.J."/>
            <person name="Ran P.X."/>
            <person name="Zhong N.S."/>
            <person name="Liu Z.G."/>
            <person name="Tsui S.K.W."/>
        </authorList>
    </citation>
    <scope>NUCLEOTIDE SEQUENCE</scope>
    <source>
        <strain evidence="7">Derf</strain>
        <tissue evidence="7">Whole organism</tissue>
    </source>
</reference>
<sequence length="524" mass="60822">MHFSIPETKEIKNGFKTFITYLIYINGSFHCSLRYRQLYHFHIQLKKAFGANSLSDFPPKKFLPLNSLQIEERRSQLEKYIQIVSQDSQIINSDIFNGFLLAAQQESLNDIVGNDSIDVYQLDWQPVRLMTNGQENSENLLKKICQTIGMNAKYVPYFALYLVERFVRDDIVTNFRMIRRLQNFESPLLTLRTMMNKAADNHNKFVIIIRKSYFDIQFDQDLFDDAIALNCIYLQAVHDIENGHIICNNADTLKRLNHLKMNANKLEYIQLSRLQKFYGYLHFEPCLCDLPSLTPKTSVTMFAGNQELIIRANDTDQEYSFRVIRIKCWRLTTSNNHRNDSLTENESQDHPKEEKGRFELSFEYLINKGTLQWITIYSSQAVLISYCLQSMVEEMLLKREGKKFRSEGLAIRYNTSPNSRLANQNQMDQMNINTNGGGVNIANDSGFEWNYCKQDGSQFPLSTSSSTTTLTSEKSQNSEKSMNDTTEQQQQLKLNGITDPLSQRFQEISLVENDVFDEIGDDDL</sequence>
<dbReference type="AlphaFoldDB" id="A0A922LDQ4"/>
<dbReference type="Gene3D" id="2.30.29.30">
    <property type="entry name" value="Pleckstrin-homology domain (PH domain)/Phosphotyrosine-binding domain (PTB)"/>
    <property type="match status" value="1"/>
</dbReference>
<dbReference type="GO" id="GO:0035091">
    <property type="term" value="F:phosphatidylinositol binding"/>
    <property type="evidence" value="ECO:0007669"/>
    <property type="project" value="InterPro"/>
</dbReference>
<feature type="compositionally biased region" description="Polar residues" evidence="4">
    <location>
        <begin position="473"/>
        <end position="492"/>
    </location>
</feature>
<dbReference type="PROSITE" id="PS50195">
    <property type="entry name" value="PX"/>
    <property type="match status" value="1"/>
</dbReference>
<evidence type="ECO:0000256" key="3">
    <source>
        <dbReference type="ARBA" id="ARBA00022927"/>
    </source>
</evidence>
<keyword evidence="3" id="KW-0653">Protein transport</keyword>
<dbReference type="Pfam" id="PF21273">
    <property type="entry name" value="SNX17-27-31_F1_FERM"/>
    <property type="match status" value="1"/>
</dbReference>
<dbReference type="SMART" id="SM00312">
    <property type="entry name" value="PX"/>
    <property type="match status" value="1"/>
</dbReference>
<name>A0A922LDQ4_DERFA</name>
<feature type="compositionally biased region" description="Low complexity" evidence="4">
    <location>
        <begin position="461"/>
        <end position="472"/>
    </location>
</feature>
<evidence type="ECO:0000256" key="2">
    <source>
        <dbReference type="ARBA" id="ARBA00022448"/>
    </source>
</evidence>
<reference evidence="7" key="4">
    <citation type="journal article" date="2022" name="Res Sq">
        <title>Comparative Genomics Reveals Insights into the Divergent Evolution of Astigmatic Mites and Household Pest Adaptations.</title>
        <authorList>
            <person name="Xiong Q."/>
            <person name="Wan A.T.-Y."/>
            <person name="Liu X.-Y."/>
            <person name="Fung C.S.-H."/>
            <person name="Xiao X."/>
            <person name="Malainual N."/>
            <person name="Hou J."/>
            <person name="Wang L."/>
            <person name="Wang M."/>
            <person name="Yang K."/>
            <person name="Cui Y."/>
            <person name="Leung E."/>
            <person name="Nong W."/>
            <person name="Shin S.-K."/>
            <person name="Au S."/>
            <person name="Jeong K.Y."/>
            <person name="Chew F.T."/>
            <person name="Hui J."/>
            <person name="Leung T.F."/>
            <person name="Tungtrongchitr A."/>
            <person name="Zhong N."/>
            <person name="Liu Z."/>
            <person name="Tsui S."/>
        </authorList>
    </citation>
    <scope>NUCLEOTIDE SEQUENCE</scope>
    <source>
        <strain evidence="7">Derf</strain>
        <tissue evidence="7">Whole organism</tissue>
    </source>
</reference>
<dbReference type="InterPro" id="IPR001683">
    <property type="entry name" value="PX_dom"/>
</dbReference>
<proteinExistence type="inferred from homology"/>
<dbReference type="FunFam" id="2.30.29.30:FF:000145">
    <property type="entry name" value="Sorting nexin-17 isoform1"/>
    <property type="match status" value="1"/>
</dbReference>
<dbReference type="SUPFAM" id="SSF64268">
    <property type="entry name" value="PX domain"/>
    <property type="match status" value="1"/>
</dbReference>